<dbReference type="Pfam" id="PF00169">
    <property type="entry name" value="PH"/>
    <property type="match status" value="1"/>
</dbReference>
<dbReference type="InterPro" id="IPR011993">
    <property type="entry name" value="PH-like_dom_sf"/>
</dbReference>
<comment type="caution">
    <text evidence="3">The sequence shown here is derived from an EMBL/GenBank/DDBJ whole genome shotgun (WGS) entry which is preliminary data.</text>
</comment>
<dbReference type="EMBL" id="JARKIF010000007">
    <property type="protein sequence ID" value="KAJ7635371.1"/>
    <property type="molecule type" value="Genomic_DNA"/>
</dbReference>
<name>A0AAD7C0B7_9AGAR</name>
<keyword evidence="4" id="KW-1185">Reference proteome</keyword>
<dbReference type="AlphaFoldDB" id="A0AAD7C0B7"/>
<evidence type="ECO:0000313" key="3">
    <source>
        <dbReference type="EMBL" id="KAJ7635371.1"/>
    </source>
</evidence>
<reference evidence="3" key="1">
    <citation type="submission" date="2023-03" db="EMBL/GenBank/DDBJ databases">
        <title>Massive genome expansion in bonnet fungi (Mycena s.s.) driven by repeated elements and novel gene families across ecological guilds.</title>
        <authorList>
            <consortium name="Lawrence Berkeley National Laboratory"/>
            <person name="Harder C.B."/>
            <person name="Miyauchi S."/>
            <person name="Viragh M."/>
            <person name="Kuo A."/>
            <person name="Thoen E."/>
            <person name="Andreopoulos B."/>
            <person name="Lu D."/>
            <person name="Skrede I."/>
            <person name="Drula E."/>
            <person name="Henrissat B."/>
            <person name="Morin E."/>
            <person name="Kohler A."/>
            <person name="Barry K."/>
            <person name="LaButti K."/>
            <person name="Morin E."/>
            <person name="Salamov A."/>
            <person name="Lipzen A."/>
            <person name="Mereny Z."/>
            <person name="Hegedus B."/>
            <person name="Baldrian P."/>
            <person name="Stursova M."/>
            <person name="Weitz H."/>
            <person name="Taylor A."/>
            <person name="Grigoriev I.V."/>
            <person name="Nagy L.G."/>
            <person name="Martin F."/>
            <person name="Kauserud H."/>
        </authorList>
    </citation>
    <scope>NUCLEOTIDE SEQUENCE</scope>
    <source>
        <strain evidence="3">9284</strain>
    </source>
</reference>
<sequence length="868" mass="96120">MLAMTATIESQYNSAGARDLARGGLHANEPSASGQEQRKNTHYGPLANDHSTDAARCQWPAHYGVMESGGKGRGRAREGRQTVACGREGWQATTPGRLGRGGQPERGLGRRKEGEDESRRDEDATWHSCPAVHARETAPFVAETKMVTQITVCRCCRAHTQEILMLIINVKQRLMGPMMPGITGDYYRMIKTWILVDFGHLKKPIRERFGAVPSPPAEPHLGSGSGFAHVRIGSEPNIGITSTIAPAHLSTLDFLPLFLPSSLAPAIMADPQTRALVIASPTASPESSVIPASNGGNPALTRHPRNHGFPGTLDRVYSALGSSLEGYANRAAHTLGLGPAAVTRRLCEYFGEASLRETRLQELVMNGAVSEILEKECAALVKYSLPCLNRSSIEQISVLWERGTESTLARWSTYRDYASVCLADGDLCVLVEGRRSDELVSPESPDGGLCVIDRLLVVVECRYLGGILELRSFWVQTGPSYEILTDKIFVKVKMVLEDRGLDCPDTEEDATGIVVSADSDGIDILCEALLNGLHTWISHKSLVGIVSEHWYQGARQVLQLLRQPKAEVLLPRSWTLANSQDFYEAMPQCLTEKTFDALLATCEEELQGVAQSDQEEDELEDSCHVLALLPTDLPRTTVIATVANFRPTIRAGESSLQITLSLDYGNGQGWEVHKDISQLRKFNQQFTAELKKAGMEYKWLKSLFHDRIWSQSAPRHLNRCKLTAETQKILVDFFTRDVPRAVAMASPADVEGYMLESGWWSGWRIGYYRLHGSTLKSFDRPGGTLRTSIDLKDAVIKPYTWPPRPQMLLSDQRRWDRSSMMCCPYAFRLKLVSGAKKGEKYLFSAESAQEARRWKSSLSMAANTRGIN</sequence>
<proteinExistence type="predicted"/>
<evidence type="ECO:0000256" key="1">
    <source>
        <dbReference type="SAM" id="MobiDB-lite"/>
    </source>
</evidence>
<protein>
    <recommendedName>
        <fullName evidence="2">PH domain-containing protein</fullName>
    </recommendedName>
</protein>
<dbReference type="PROSITE" id="PS50003">
    <property type="entry name" value="PH_DOMAIN"/>
    <property type="match status" value="1"/>
</dbReference>
<evidence type="ECO:0000313" key="4">
    <source>
        <dbReference type="Proteomes" id="UP001221142"/>
    </source>
</evidence>
<accession>A0AAD7C0B7</accession>
<dbReference type="Proteomes" id="UP001221142">
    <property type="component" value="Unassembled WGS sequence"/>
</dbReference>
<evidence type="ECO:0000259" key="2">
    <source>
        <dbReference type="PROSITE" id="PS50003"/>
    </source>
</evidence>
<dbReference type="SMART" id="SM00233">
    <property type="entry name" value="PH"/>
    <property type="match status" value="1"/>
</dbReference>
<dbReference type="Gene3D" id="2.30.29.30">
    <property type="entry name" value="Pleckstrin-homology domain (PH domain)/Phosphotyrosine-binding domain (PTB)"/>
    <property type="match status" value="1"/>
</dbReference>
<dbReference type="SUPFAM" id="SSF50729">
    <property type="entry name" value="PH domain-like"/>
    <property type="match status" value="1"/>
</dbReference>
<feature type="compositionally biased region" description="Basic and acidic residues" evidence="1">
    <location>
        <begin position="107"/>
        <end position="124"/>
    </location>
</feature>
<feature type="region of interest" description="Disordered" evidence="1">
    <location>
        <begin position="23"/>
        <end position="51"/>
    </location>
</feature>
<dbReference type="InterPro" id="IPR001849">
    <property type="entry name" value="PH_domain"/>
</dbReference>
<feature type="domain" description="PH" evidence="2">
    <location>
        <begin position="747"/>
        <end position="863"/>
    </location>
</feature>
<organism evidence="3 4">
    <name type="scientific">Roridomyces roridus</name>
    <dbReference type="NCBI Taxonomy" id="1738132"/>
    <lineage>
        <taxon>Eukaryota</taxon>
        <taxon>Fungi</taxon>
        <taxon>Dikarya</taxon>
        <taxon>Basidiomycota</taxon>
        <taxon>Agaricomycotina</taxon>
        <taxon>Agaricomycetes</taxon>
        <taxon>Agaricomycetidae</taxon>
        <taxon>Agaricales</taxon>
        <taxon>Marasmiineae</taxon>
        <taxon>Mycenaceae</taxon>
        <taxon>Roridomyces</taxon>
    </lineage>
</organism>
<gene>
    <name evidence="3" type="ORF">FB45DRAFT_865890</name>
</gene>
<feature type="region of interest" description="Disordered" evidence="1">
    <location>
        <begin position="66"/>
        <end position="124"/>
    </location>
</feature>